<dbReference type="CDD" id="cd18722">
    <property type="entry name" value="PIN_NicB-like"/>
    <property type="match status" value="1"/>
</dbReference>
<feature type="domain" description="NYN" evidence="1">
    <location>
        <begin position="5"/>
        <end position="171"/>
    </location>
</feature>
<dbReference type="InterPro" id="IPR047140">
    <property type="entry name" value="LabA"/>
</dbReference>
<dbReference type="Pfam" id="PF01936">
    <property type="entry name" value="NYN"/>
    <property type="match status" value="1"/>
</dbReference>
<evidence type="ECO:0000313" key="2">
    <source>
        <dbReference type="EMBL" id="SMD41763.1"/>
    </source>
</evidence>
<proteinExistence type="predicted"/>
<dbReference type="InterPro" id="IPR021139">
    <property type="entry name" value="NYN"/>
</dbReference>
<dbReference type="PANTHER" id="PTHR35458">
    <property type="entry name" value="SLR0755 PROTEIN"/>
    <property type="match status" value="1"/>
</dbReference>
<gene>
    <name evidence="2" type="ORF">SAMN00777080_0294</name>
</gene>
<accession>A0A1W2GYN9</accession>
<dbReference type="GO" id="GO:0004540">
    <property type="term" value="F:RNA nuclease activity"/>
    <property type="evidence" value="ECO:0007669"/>
    <property type="project" value="InterPro"/>
</dbReference>
<keyword evidence="3" id="KW-1185">Reference proteome</keyword>
<dbReference type="AlphaFoldDB" id="A0A1W2GYN9"/>
<evidence type="ECO:0000259" key="1">
    <source>
        <dbReference type="Pfam" id="PF01936"/>
    </source>
</evidence>
<sequence>MKKKVSFYVDGFNFYYGLKAMTKSKPDWRKFYWIDLVKLFEGFLMENEQLVCVNYFTARPKNKGKEIRQNNLLQCNKTLNGDKLKIHYGKYQDKEMTCRASGGCGRIYMHWEEKQTDVNLAIKIVEDCHNGISDKIVLVSGDSDFLPPIKLVEQFYKNVELMVLFPPTKYTSSLANRNFPALDLSSYKPRWNKALLPDEVTIPLSSKIYRKPTEWFPK</sequence>
<dbReference type="EMBL" id="LT838813">
    <property type="protein sequence ID" value="SMD41763.1"/>
    <property type="molecule type" value="Genomic_DNA"/>
</dbReference>
<dbReference type="PANTHER" id="PTHR35458:SF8">
    <property type="entry name" value="SLR0650 PROTEIN"/>
    <property type="match status" value="1"/>
</dbReference>
<name>A0A1W2GYN9_9BACT</name>
<dbReference type="STRING" id="758820.SAMN00777080_0294"/>
<evidence type="ECO:0000313" key="3">
    <source>
        <dbReference type="Proteomes" id="UP000192333"/>
    </source>
</evidence>
<organism evidence="2 3">
    <name type="scientific">Aquiflexum balticum DSM 16537</name>
    <dbReference type="NCBI Taxonomy" id="758820"/>
    <lineage>
        <taxon>Bacteria</taxon>
        <taxon>Pseudomonadati</taxon>
        <taxon>Bacteroidota</taxon>
        <taxon>Cytophagia</taxon>
        <taxon>Cytophagales</taxon>
        <taxon>Cyclobacteriaceae</taxon>
        <taxon>Aquiflexum</taxon>
    </lineage>
</organism>
<dbReference type="Proteomes" id="UP000192333">
    <property type="component" value="Chromosome I"/>
</dbReference>
<reference evidence="3" key="1">
    <citation type="submission" date="2017-04" db="EMBL/GenBank/DDBJ databases">
        <authorList>
            <person name="Varghese N."/>
            <person name="Submissions S."/>
        </authorList>
    </citation>
    <scope>NUCLEOTIDE SEQUENCE [LARGE SCALE GENOMIC DNA]</scope>
    <source>
        <strain evidence="3">DSM 16537</strain>
    </source>
</reference>
<dbReference type="OrthoDB" id="9809421at2"/>
<dbReference type="Gene3D" id="3.40.50.1010">
    <property type="entry name" value="5'-nuclease"/>
    <property type="match status" value="1"/>
</dbReference>
<dbReference type="RefSeq" id="WP_084118624.1">
    <property type="nucleotide sequence ID" value="NZ_LT838813.1"/>
</dbReference>
<protein>
    <submittedName>
        <fullName evidence="2">Uncharacterized conserved protein, LabA/DUF88 family</fullName>
    </submittedName>
</protein>